<name>A0A3B0RY02_9ZZZZ</name>
<reference evidence="6" key="1">
    <citation type="submission" date="2018-06" db="EMBL/GenBank/DDBJ databases">
        <authorList>
            <person name="Zhirakovskaya E."/>
        </authorList>
    </citation>
    <scope>NUCLEOTIDE SEQUENCE</scope>
</reference>
<dbReference type="Pfam" id="PF01323">
    <property type="entry name" value="DSBA"/>
    <property type="match status" value="1"/>
</dbReference>
<evidence type="ECO:0000259" key="5">
    <source>
        <dbReference type="PROSITE" id="PS51352"/>
    </source>
</evidence>
<dbReference type="PROSITE" id="PS51352">
    <property type="entry name" value="THIOREDOXIN_2"/>
    <property type="match status" value="1"/>
</dbReference>
<keyword evidence="3" id="KW-1015">Disulfide bond</keyword>
<dbReference type="InterPro" id="IPR017937">
    <property type="entry name" value="Thioredoxin_CS"/>
</dbReference>
<dbReference type="PROSITE" id="PS00194">
    <property type="entry name" value="THIOREDOXIN_1"/>
    <property type="match status" value="1"/>
</dbReference>
<dbReference type="CDD" id="cd03023">
    <property type="entry name" value="DsbA_Com1_like"/>
    <property type="match status" value="1"/>
</dbReference>
<evidence type="ECO:0000313" key="6">
    <source>
        <dbReference type="EMBL" id="VAV96332.1"/>
    </source>
</evidence>
<feature type="domain" description="Thioredoxin" evidence="5">
    <location>
        <begin position="65"/>
        <end position="242"/>
    </location>
</feature>
<dbReference type="AlphaFoldDB" id="A0A3B0RY02"/>
<protein>
    <submittedName>
        <fullName evidence="6">27kDa outer membrane protein</fullName>
    </submittedName>
</protein>
<dbReference type="Pfam" id="PF18312">
    <property type="entry name" value="ScsC_N"/>
    <property type="match status" value="1"/>
</dbReference>
<keyword evidence="2" id="KW-0560">Oxidoreductase</keyword>
<keyword evidence="1" id="KW-0732">Signal</keyword>
<gene>
    <name evidence="6" type="ORF">MNBD_ALPHA02-2394</name>
</gene>
<proteinExistence type="predicted"/>
<dbReference type="Gene3D" id="3.40.30.10">
    <property type="entry name" value="Glutaredoxin"/>
    <property type="match status" value="1"/>
</dbReference>
<evidence type="ECO:0000256" key="4">
    <source>
        <dbReference type="ARBA" id="ARBA00023284"/>
    </source>
</evidence>
<organism evidence="6">
    <name type="scientific">hydrothermal vent metagenome</name>
    <dbReference type="NCBI Taxonomy" id="652676"/>
    <lineage>
        <taxon>unclassified sequences</taxon>
        <taxon>metagenomes</taxon>
        <taxon>ecological metagenomes</taxon>
    </lineage>
</organism>
<dbReference type="EMBL" id="UOED01000107">
    <property type="protein sequence ID" value="VAV96332.1"/>
    <property type="molecule type" value="Genomic_DNA"/>
</dbReference>
<dbReference type="InterPro" id="IPR013766">
    <property type="entry name" value="Thioredoxin_domain"/>
</dbReference>
<dbReference type="InterPro" id="IPR036249">
    <property type="entry name" value="Thioredoxin-like_sf"/>
</dbReference>
<evidence type="ECO:0000256" key="2">
    <source>
        <dbReference type="ARBA" id="ARBA00023002"/>
    </source>
</evidence>
<dbReference type="InterPro" id="IPR001853">
    <property type="entry name" value="DSBA-like_thioredoxin_dom"/>
</dbReference>
<dbReference type="GO" id="GO:0016491">
    <property type="term" value="F:oxidoreductase activity"/>
    <property type="evidence" value="ECO:0007669"/>
    <property type="project" value="UniProtKB-KW"/>
</dbReference>
<dbReference type="PANTHER" id="PTHR13887">
    <property type="entry name" value="GLUTATHIONE S-TRANSFERASE KAPPA"/>
    <property type="match status" value="1"/>
</dbReference>
<dbReference type="SUPFAM" id="SSF52833">
    <property type="entry name" value="Thioredoxin-like"/>
    <property type="match status" value="1"/>
</dbReference>
<accession>A0A3B0RY02</accession>
<dbReference type="PANTHER" id="PTHR13887:SF14">
    <property type="entry name" value="DISULFIDE BOND FORMATION PROTEIN D"/>
    <property type="match status" value="1"/>
</dbReference>
<keyword evidence="4" id="KW-0676">Redox-active center</keyword>
<evidence type="ECO:0000256" key="3">
    <source>
        <dbReference type="ARBA" id="ARBA00023157"/>
    </source>
</evidence>
<sequence>MSRIIKKSGFLLLGMFFLMTSFASHAQENDFSSSQKEKINQMIRTYILEHPEILPEAIQILQNRSKVAKLAQNYTALYEDGFSYIGGNKNGDLTMIEFFDYNCGYCKRVLKAVERLKKEDKNLRIIYKEFPILSETSYIASKAAMAAIKQGKYEEFHVAMLSNSGSLTEDRIFEIAKAVGLDVKQLAKDMTSPVMERNIKINQNLAQTLDITGTPGFIIGDTIIPGALPYEELVKLIKKARQQKNRK</sequence>
<evidence type="ECO:0000256" key="1">
    <source>
        <dbReference type="ARBA" id="ARBA00022729"/>
    </source>
</evidence>
<dbReference type="InterPro" id="IPR041205">
    <property type="entry name" value="ScsC_N"/>
</dbReference>